<feature type="region of interest" description="Disordered" evidence="1">
    <location>
        <begin position="598"/>
        <end position="621"/>
    </location>
</feature>
<evidence type="ECO:0000313" key="3">
    <source>
        <dbReference type="EnsemblMetazoa" id="XP_038062345.1"/>
    </source>
</evidence>
<dbReference type="PANTHER" id="PTHR46167">
    <property type="entry name" value="N-LYSINE METHYLTRANSFERASE KMT5A"/>
    <property type="match status" value="1"/>
</dbReference>
<dbReference type="GO" id="GO:0043516">
    <property type="term" value="P:regulation of DNA damage response, signal transduction by p53 class mediator"/>
    <property type="evidence" value="ECO:0007669"/>
    <property type="project" value="TreeGrafter"/>
</dbReference>
<reference evidence="3" key="1">
    <citation type="submission" date="2022-11" db="UniProtKB">
        <authorList>
            <consortium name="EnsemblMetazoa"/>
        </authorList>
    </citation>
    <scope>IDENTIFICATION</scope>
</reference>
<dbReference type="GO" id="GO:0005634">
    <property type="term" value="C:nucleus"/>
    <property type="evidence" value="ECO:0007669"/>
    <property type="project" value="TreeGrafter"/>
</dbReference>
<dbReference type="OrthoDB" id="16287at2759"/>
<name>A0A914AEI0_PATMI</name>
<protein>
    <recommendedName>
        <fullName evidence="2">SET domain-containing protein</fullName>
    </recommendedName>
</protein>
<dbReference type="PANTHER" id="PTHR46167:SF1">
    <property type="entry name" value="N-LYSINE METHYLTRANSFERASE KMT5A"/>
    <property type="match status" value="1"/>
</dbReference>
<feature type="compositionally biased region" description="Acidic residues" evidence="1">
    <location>
        <begin position="605"/>
        <end position="621"/>
    </location>
</feature>
<evidence type="ECO:0000313" key="4">
    <source>
        <dbReference type="Proteomes" id="UP000887568"/>
    </source>
</evidence>
<dbReference type="SMART" id="SM00317">
    <property type="entry name" value="SET"/>
    <property type="match status" value="1"/>
</dbReference>
<dbReference type="GeneID" id="119732812"/>
<dbReference type="GO" id="GO:0006357">
    <property type="term" value="P:regulation of transcription by RNA polymerase II"/>
    <property type="evidence" value="ECO:0007669"/>
    <property type="project" value="TreeGrafter"/>
</dbReference>
<dbReference type="OMA" id="AYCPFCH"/>
<dbReference type="RefSeq" id="XP_038062345.1">
    <property type="nucleotide sequence ID" value="XM_038206417.1"/>
</dbReference>
<dbReference type="SUPFAM" id="SSF82199">
    <property type="entry name" value="SET domain"/>
    <property type="match status" value="1"/>
</dbReference>
<sequence length="716" mass="76331">MSRYCSAPSIAASALTPPHNIVTTNCVPSNAYYRRTADTSRAKCTACLRFCTTSPHAPQTAIMNTRTTQTHGPRTRSTSRTAGTKRRDFEKYLGRDQDQEGFEAKFISEEIGFGVFTTRSFDKGDFLLEYKGEVMSEKEASSRHYTSRHSYQYFFRWNGKSMCIDATTNSSLARLVNDAQQRHKACNVKITKIDVGPTVHLCLFALRDIKQGEELRYDYQVKGLWWRTASQQKQPSVSQATTKEQAKVSCSTEISGGQPAIWTADSEAASCSQPVSEVASSRDQPVSEVASSRDEPVSEVVSSRDQPVSEVAASSDQPVSEVASSRDQPVNEVAASCEPVSEVAASCDEPVTDKVAASCDEPVSEVAASRDQPVSKVAASCNEPVSEVAASRDQPVSEVAASCEPVSEVASSRDQPVSEVASSRDQPVSEVAASCEPVSEVAASCDEPVTDKVAASCEPVSAVAASCDEPVSEVAAISEVAGCGQSAFHTSEVVVTSSQQVIDVAASCDEPVSAVAAICDHPVSEVVGSCGHSVHETAVSEVASCGQSAFLGSEVVVDSSQAAGQISINEVVSSCGQSGIDREAAASVEATLSDVESMVTSTQFDDNDPNYESESVDTASDSDESFVLESDALSEEFCVIPLPQRRVLANNNSAESTSETVDDSSSVGPQTADSTDTTSIKVMRTDNNKGKRKWDKGAYCPFCHTYQMKLPRHLGK</sequence>
<feature type="compositionally biased region" description="Low complexity" evidence="1">
    <location>
        <begin position="655"/>
        <end position="667"/>
    </location>
</feature>
<feature type="compositionally biased region" description="Polar residues" evidence="1">
    <location>
        <begin position="273"/>
        <end position="284"/>
    </location>
</feature>
<dbReference type="InterPro" id="IPR046341">
    <property type="entry name" value="SET_dom_sf"/>
</dbReference>
<dbReference type="GO" id="GO:0005700">
    <property type="term" value="C:polytene chromosome"/>
    <property type="evidence" value="ECO:0007669"/>
    <property type="project" value="TreeGrafter"/>
</dbReference>
<dbReference type="Proteomes" id="UP000887568">
    <property type="component" value="Unplaced"/>
</dbReference>
<dbReference type="InterPro" id="IPR051760">
    <property type="entry name" value="KMT5A"/>
</dbReference>
<dbReference type="PROSITE" id="PS50280">
    <property type="entry name" value="SET"/>
    <property type="match status" value="1"/>
</dbReference>
<feature type="compositionally biased region" description="Polar residues" evidence="1">
    <location>
        <begin position="668"/>
        <end position="680"/>
    </location>
</feature>
<feature type="region of interest" description="Disordered" evidence="1">
    <location>
        <begin position="650"/>
        <end position="691"/>
    </location>
</feature>
<keyword evidence="4" id="KW-1185">Reference proteome</keyword>
<evidence type="ECO:0000256" key="1">
    <source>
        <dbReference type="SAM" id="MobiDB-lite"/>
    </source>
</evidence>
<organism evidence="3 4">
    <name type="scientific">Patiria miniata</name>
    <name type="common">Bat star</name>
    <name type="synonym">Asterina miniata</name>
    <dbReference type="NCBI Taxonomy" id="46514"/>
    <lineage>
        <taxon>Eukaryota</taxon>
        <taxon>Metazoa</taxon>
        <taxon>Echinodermata</taxon>
        <taxon>Eleutherozoa</taxon>
        <taxon>Asterozoa</taxon>
        <taxon>Asteroidea</taxon>
        <taxon>Valvatacea</taxon>
        <taxon>Valvatida</taxon>
        <taxon>Asterinidae</taxon>
        <taxon>Patiria</taxon>
    </lineage>
</organism>
<accession>A0A914AEI0</accession>
<dbReference type="GO" id="GO:0042799">
    <property type="term" value="F:histone H4K20 methyltransferase activity"/>
    <property type="evidence" value="ECO:0007669"/>
    <property type="project" value="TreeGrafter"/>
</dbReference>
<feature type="compositionally biased region" description="Polar residues" evidence="1">
    <location>
        <begin position="300"/>
        <end position="328"/>
    </location>
</feature>
<dbReference type="EnsemblMetazoa" id="XM_038206417.1">
    <property type="protein sequence ID" value="XP_038062345.1"/>
    <property type="gene ID" value="LOC119732812"/>
</dbReference>
<dbReference type="InterPro" id="IPR001214">
    <property type="entry name" value="SET_dom"/>
</dbReference>
<feature type="region of interest" description="Disordered" evidence="1">
    <location>
        <begin position="273"/>
        <end position="330"/>
    </location>
</feature>
<evidence type="ECO:0000259" key="2">
    <source>
        <dbReference type="PROSITE" id="PS50280"/>
    </source>
</evidence>
<dbReference type="Gene3D" id="2.170.270.10">
    <property type="entry name" value="SET domain"/>
    <property type="match status" value="1"/>
</dbReference>
<proteinExistence type="predicted"/>
<feature type="domain" description="SET" evidence="2">
    <location>
        <begin position="100"/>
        <end position="220"/>
    </location>
</feature>
<dbReference type="AlphaFoldDB" id="A0A914AEI0"/>
<dbReference type="Pfam" id="PF00856">
    <property type="entry name" value="SET"/>
    <property type="match status" value="1"/>
</dbReference>